<dbReference type="PANTHER" id="PTHR45828:SF9">
    <property type="entry name" value="CELL WALL INTEGRITY AND STRESS RESPONSE COMPONENT 4-LIKE-RELATED"/>
    <property type="match status" value="1"/>
</dbReference>
<name>A0A8J2PY19_9HEXA</name>
<feature type="signal peptide" evidence="2">
    <location>
        <begin position="1"/>
        <end position="22"/>
    </location>
</feature>
<dbReference type="GO" id="GO:0016020">
    <property type="term" value="C:membrane"/>
    <property type="evidence" value="ECO:0007669"/>
    <property type="project" value="TreeGrafter"/>
</dbReference>
<feature type="chain" id="PRO_5035214281" description="Reelin domain-containing protein" evidence="2">
    <location>
        <begin position="23"/>
        <end position="203"/>
    </location>
</feature>
<feature type="region of interest" description="Disordered" evidence="1">
    <location>
        <begin position="177"/>
        <end position="203"/>
    </location>
</feature>
<dbReference type="PROSITE" id="PS51019">
    <property type="entry name" value="REELIN"/>
    <property type="match status" value="1"/>
</dbReference>
<keyword evidence="2" id="KW-0732">Signal</keyword>
<evidence type="ECO:0000256" key="1">
    <source>
        <dbReference type="SAM" id="MobiDB-lite"/>
    </source>
</evidence>
<reference evidence="4" key="1">
    <citation type="submission" date="2021-06" db="EMBL/GenBank/DDBJ databases">
        <authorList>
            <person name="Hodson N. C."/>
            <person name="Mongue J. A."/>
            <person name="Jaron S. K."/>
        </authorList>
    </citation>
    <scope>NUCLEOTIDE SEQUENCE</scope>
</reference>
<dbReference type="Proteomes" id="UP000708208">
    <property type="component" value="Unassembled WGS sequence"/>
</dbReference>
<organism evidence="4 5">
    <name type="scientific">Allacma fusca</name>
    <dbReference type="NCBI Taxonomy" id="39272"/>
    <lineage>
        <taxon>Eukaryota</taxon>
        <taxon>Metazoa</taxon>
        <taxon>Ecdysozoa</taxon>
        <taxon>Arthropoda</taxon>
        <taxon>Hexapoda</taxon>
        <taxon>Collembola</taxon>
        <taxon>Symphypleona</taxon>
        <taxon>Sminthuridae</taxon>
        <taxon>Allacma</taxon>
    </lineage>
</organism>
<evidence type="ECO:0000313" key="4">
    <source>
        <dbReference type="EMBL" id="CAG7837809.1"/>
    </source>
</evidence>
<dbReference type="AlphaFoldDB" id="A0A8J2PY19"/>
<keyword evidence="5" id="KW-1185">Reference proteome</keyword>
<dbReference type="PANTHER" id="PTHR45828">
    <property type="entry name" value="CYTOCHROME B561/FERRIC REDUCTASE TRANSMEMBRANE"/>
    <property type="match status" value="1"/>
</dbReference>
<evidence type="ECO:0000259" key="3">
    <source>
        <dbReference type="PROSITE" id="PS51019"/>
    </source>
</evidence>
<dbReference type="InterPro" id="IPR051237">
    <property type="entry name" value="Ferric-chelate_Red/DefProt"/>
</dbReference>
<proteinExistence type="predicted"/>
<comment type="caution">
    <text evidence="4">The sequence shown here is derived from an EMBL/GenBank/DDBJ whole genome shotgun (WGS) entry which is preliminary data.</text>
</comment>
<evidence type="ECO:0000256" key="2">
    <source>
        <dbReference type="SAM" id="SignalP"/>
    </source>
</evidence>
<accession>A0A8J2PY19</accession>
<sequence length="203" mass="22241">MISLKSTLLIATLVIFYNTVEIHSYSSGAPATDELCESMKPQHGADPQTSPSPYAILLSQDTVNPGQKIRVTIKAKDGDSTDFLGFLIIGKRLSNLNEKASKGTFILENEASKNTKTTDCFGITASSITHTNNQPKKEVTFEWQAPLQEGEYVLVGTVVKSFTVFWTQIKSATITVKGQRRSSSSSSSKRHHKSKSVKSQVLK</sequence>
<protein>
    <recommendedName>
        <fullName evidence="3">Reelin domain-containing protein</fullName>
    </recommendedName>
</protein>
<dbReference type="CDD" id="cd08544">
    <property type="entry name" value="Reeler"/>
    <property type="match status" value="1"/>
</dbReference>
<dbReference type="InterPro" id="IPR002861">
    <property type="entry name" value="Reeler_dom"/>
</dbReference>
<feature type="domain" description="Reelin" evidence="3">
    <location>
        <begin position="17"/>
        <end position="189"/>
    </location>
</feature>
<dbReference type="OrthoDB" id="6418377at2759"/>
<dbReference type="Pfam" id="PF02014">
    <property type="entry name" value="Reeler"/>
    <property type="match status" value="1"/>
</dbReference>
<evidence type="ECO:0000313" key="5">
    <source>
        <dbReference type="Proteomes" id="UP000708208"/>
    </source>
</evidence>
<gene>
    <name evidence="4" type="ORF">AFUS01_LOCUS46862</name>
</gene>
<dbReference type="EMBL" id="CAJVCH010571544">
    <property type="protein sequence ID" value="CAG7837809.1"/>
    <property type="molecule type" value="Genomic_DNA"/>
</dbReference>